<geneLocation type="plasmid" evidence="1 2">
    <name>pSMR1-3</name>
</geneLocation>
<protein>
    <submittedName>
        <fullName evidence="1">Uncharacterized protein</fullName>
    </submittedName>
</protein>
<evidence type="ECO:0000313" key="2">
    <source>
        <dbReference type="Proteomes" id="UP000199754"/>
    </source>
</evidence>
<dbReference type="KEGG" id="spse:SULPSESMR1_04534"/>
<dbReference type="AlphaFoldDB" id="A0A221K8R2"/>
<organism evidence="1 2">
    <name type="scientific">Pseudosulfitobacter pseudonitzschiae</name>
    <dbReference type="NCBI Taxonomy" id="1402135"/>
    <lineage>
        <taxon>Bacteria</taxon>
        <taxon>Pseudomonadati</taxon>
        <taxon>Pseudomonadota</taxon>
        <taxon>Alphaproteobacteria</taxon>
        <taxon>Rhodobacterales</taxon>
        <taxon>Roseobacteraceae</taxon>
        <taxon>Pseudosulfitobacter</taxon>
    </lineage>
</organism>
<evidence type="ECO:0000313" key="1">
    <source>
        <dbReference type="EMBL" id="ASM75253.1"/>
    </source>
</evidence>
<sequence>MILRIHPAHDILRLAIEPAPVLMLEMLSDKHAGLQRMAQLIGAVPPLRHVISHRGQEQPSVIGTRRVAPHHAVLQTFERDRSPGVHRCMVLGYRHLFDARTQLAEPLCCRHHLVIHIRFRIGMSKSLFQDADAHADDAASQRLGVAVNLGLVLPRIKPVFPCQHFQQQSVVRHGLGDRAKVVDCLLDPHGAGIGHQPVRGFHAVNAAVRRRYADRTTLIPGNGHVDFVAGDQCGRSAGRTSRHIAAFPRIVHRPLCVGMGAARKAEVFTMRLARDNGTGTQHPGHNGGIDLGRVPFHDRRSVHHRHTGKAHGILKHDTLAAQLPVGRAAHFGLHVPGVHRVFRLAGKIAGTARIAHFRQVVRHRVKPVVGLHVRFDDLCVFGQIFVRHAHAKAVGHRAHL</sequence>
<gene>
    <name evidence="1" type="ORF">SULPSESMR1_04534</name>
</gene>
<keyword evidence="1" id="KW-0614">Plasmid</keyword>
<reference evidence="1 2" key="1">
    <citation type="submission" date="2017-07" db="EMBL/GenBank/DDBJ databases">
        <title>Genome Sequence of Sulfitobacter pseudonitzschiae Strain SMR1 Isolated from a culture of the Diatom Skeletonema marinoi.</title>
        <authorList>
            <person name="Topel M."/>
            <person name="Pinder M.I.M."/>
            <person name="Johansson O.N."/>
            <person name="Kourtchenko O."/>
            <person name="Godhe A."/>
            <person name="Clarke A.K."/>
        </authorList>
    </citation>
    <scope>NUCLEOTIDE SEQUENCE [LARGE SCALE GENOMIC DNA]</scope>
    <source>
        <strain evidence="1 2">SMR1</strain>
        <plasmid evidence="1 2">pSMR1-3</plasmid>
    </source>
</reference>
<dbReference type="Proteomes" id="UP000199754">
    <property type="component" value="Plasmid pSMR1-3"/>
</dbReference>
<accession>A0A221K8R2</accession>
<dbReference type="EMBL" id="CP022418">
    <property type="protein sequence ID" value="ASM75253.1"/>
    <property type="molecule type" value="Genomic_DNA"/>
</dbReference>
<keyword evidence="2" id="KW-1185">Reference proteome</keyword>
<name>A0A221K8R2_9RHOB</name>
<proteinExistence type="predicted"/>